<keyword evidence="2" id="KW-1133">Transmembrane helix</keyword>
<dbReference type="PANTHER" id="PTHR22895">
    <property type="entry name" value="ARMADILLO REPEAT-CONTAINING PROTEIN 6"/>
    <property type="match status" value="1"/>
</dbReference>
<accession>A0A2N9J9F7</accession>
<evidence type="ECO:0008006" key="4">
    <source>
        <dbReference type="Google" id="ProtNLM"/>
    </source>
</evidence>
<dbReference type="Gene3D" id="1.25.10.10">
    <property type="entry name" value="Leucine-rich Repeat Variant"/>
    <property type="match status" value="1"/>
</dbReference>
<dbReference type="AlphaFoldDB" id="A0A2N9J9F7"/>
<feature type="transmembrane region" description="Helical" evidence="2">
    <location>
        <begin position="472"/>
        <end position="501"/>
    </location>
</feature>
<dbReference type="SUPFAM" id="SSF48371">
    <property type="entry name" value="ARM repeat"/>
    <property type="match status" value="1"/>
</dbReference>
<dbReference type="InterPro" id="IPR011989">
    <property type="entry name" value="ARM-like"/>
</dbReference>
<dbReference type="SMART" id="SM00185">
    <property type="entry name" value="ARM"/>
    <property type="match status" value="4"/>
</dbReference>
<reference evidence="3" key="1">
    <citation type="submission" date="2018-02" db="EMBL/GenBank/DDBJ databases">
        <authorList>
            <person name="Cohen D.B."/>
            <person name="Kent A.D."/>
        </authorList>
    </citation>
    <scope>NUCLEOTIDE SEQUENCE</scope>
</reference>
<keyword evidence="2" id="KW-0812">Transmembrane</keyword>
<keyword evidence="1" id="KW-0677">Repeat</keyword>
<proteinExistence type="predicted"/>
<organism evidence="3">
    <name type="scientific">Fagus sylvatica</name>
    <name type="common">Beechnut</name>
    <dbReference type="NCBI Taxonomy" id="28930"/>
    <lineage>
        <taxon>Eukaryota</taxon>
        <taxon>Viridiplantae</taxon>
        <taxon>Streptophyta</taxon>
        <taxon>Embryophyta</taxon>
        <taxon>Tracheophyta</taxon>
        <taxon>Spermatophyta</taxon>
        <taxon>Magnoliopsida</taxon>
        <taxon>eudicotyledons</taxon>
        <taxon>Gunneridae</taxon>
        <taxon>Pentapetalae</taxon>
        <taxon>rosids</taxon>
        <taxon>fabids</taxon>
        <taxon>Fagales</taxon>
        <taxon>Fagaceae</taxon>
        <taxon>Fagus</taxon>
    </lineage>
</organism>
<dbReference type="PANTHER" id="PTHR22895:SF0">
    <property type="entry name" value="ARMADILLO REPEAT-CONTAINING PROTEIN 6"/>
    <property type="match status" value="1"/>
</dbReference>
<keyword evidence="2" id="KW-0472">Membrane</keyword>
<evidence type="ECO:0000256" key="1">
    <source>
        <dbReference type="ARBA" id="ARBA00022737"/>
    </source>
</evidence>
<dbReference type="InterPro" id="IPR000225">
    <property type="entry name" value="Armadillo"/>
</dbReference>
<protein>
    <recommendedName>
        <fullName evidence="4">Armadillo repeat-containing protein 6</fullName>
    </recommendedName>
</protein>
<dbReference type="EMBL" id="OIVN01006439">
    <property type="protein sequence ID" value="SPD33160.1"/>
    <property type="molecule type" value="Genomic_DNA"/>
</dbReference>
<dbReference type="InterPro" id="IPR016024">
    <property type="entry name" value="ARM-type_fold"/>
</dbReference>
<evidence type="ECO:0000256" key="2">
    <source>
        <dbReference type="SAM" id="Phobius"/>
    </source>
</evidence>
<evidence type="ECO:0000313" key="3">
    <source>
        <dbReference type="EMBL" id="SPD33160.1"/>
    </source>
</evidence>
<gene>
    <name evidence="3" type="ORF">FSB_LOCUS61042</name>
</gene>
<name>A0A2N9J9F7_FAGSY</name>
<sequence>MGPPKPTAAKAVRTISQEAFDDLVKENIDDLGMDPTEALEDAIQTLTLQGVDLSGIVTCVPGEGGVKANPVIQCLDRLKQLDPDTKDRIDQNDLDEVVELLDKLAELCGVEGSGNAAIATKNGGVELVCSVCLKIPTSGCERVFASALKTLALLLHDLQSTETFRTNSGPPTVVCILDDYIQNFDILNNGFSVVAAASTGNEVLKESFMELKIDELIMKILSDPSGQSKGSIQSLYDAIRILLTPDDNRVVASQVYGYARRFAKIGVARALVDSLHAGLNSPGLVSASIALKAVAVNDEICKSIAESGGIDAVLQCIDDSGEQGNKVVARTCCSLLSKYSVMKASANLLVKSHGINLILTFDVDGGLRDGEDHFSLAGSDTNKTAIVEKGMDKLIKLSARFSDDPTILQEVMSLISVLSLRSPENAARAIEAGTGDLAIQAMEKFPAAQQMQRNSCLMIRNLVARNPENRQVFLIIFHIFSIVYEMLLSFFHSSVLITILLSNGIEKYIRKAKQSHESCKEAATDALRDLGLDDYNL</sequence>